<gene>
    <name evidence="1" type="ORF">K1W69_01665</name>
</gene>
<organism evidence="1 2">
    <name type="scientific">Flavimaribacter sediminis</name>
    <dbReference type="NCBI Taxonomy" id="2865987"/>
    <lineage>
        <taxon>Bacteria</taxon>
        <taxon>Pseudomonadati</taxon>
        <taxon>Pseudomonadota</taxon>
        <taxon>Alphaproteobacteria</taxon>
        <taxon>Hyphomicrobiales</taxon>
        <taxon>Rhizobiaceae</taxon>
        <taxon>Flavimaribacter</taxon>
    </lineage>
</organism>
<dbReference type="RefSeq" id="WP_220226592.1">
    <property type="nucleotide sequence ID" value="NZ_JAICBX010000001.1"/>
</dbReference>
<keyword evidence="2" id="KW-1185">Reference proteome</keyword>
<evidence type="ECO:0000313" key="2">
    <source>
        <dbReference type="Proteomes" id="UP001196509"/>
    </source>
</evidence>
<protein>
    <submittedName>
        <fullName evidence="1">Uncharacterized protein</fullName>
    </submittedName>
</protein>
<name>A0AAE2ZJT6_9HYPH</name>
<dbReference type="AlphaFoldDB" id="A0AAE2ZJT6"/>
<dbReference type="EMBL" id="JAICBX010000001">
    <property type="protein sequence ID" value="MBW8635875.1"/>
    <property type="molecule type" value="Genomic_DNA"/>
</dbReference>
<dbReference type="Proteomes" id="UP001196509">
    <property type="component" value="Unassembled WGS sequence"/>
</dbReference>
<proteinExistence type="predicted"/>
<reference evidence="1" key="1">
    <citation type="submission" date="2021-08" db="EMBL/GenBank/DDBJ databases">
        <title>Hoeflea bacterium WL0058 sp. nov., isolated from the sediment.</title>
        <authorList>
            <person name="Wang L."/>
            <person name="Zhang D."/>
        </authorList>
    </citation>
    <scope>NUCLEOTIDE SEQUENCE</scope>
    <source>
        <strain evidence="1">WL0058</strain>
    </source>
</reference>
<comment type="caution">
    <text evidence="1">The sequence shown here is derived from an EMBL/GenBank/DDBJ whole genome shotgun (WGS) entry which is preliminary data.</text>
</comment>
<accession>A0AAE2ZJT6</accession>
<evidence type="ECO:0000313" key="1">
    <source>
        <dbReference type="EMBL" id="MBW8635875.1"/>
    </source>
</evidence>
<sequence>MSYENIVAAENSANKNQRLDVLTAALEEIIDRSYNGELGTSKVIDMRKIAQAALQDLPQNV</sequence>